<protein>
    <submittedName>
        <fullName evidence="1">Uncharacterized protein</fullName>
    </submittedName>
</protein>
<sequence>MMMNSRIRIMTTTAIKLVPLIGSGSLEVWNGLSSAGQF</sequence>
<accession>A0A6J4PVY3</accession>
<proteinExistence type="predicted"/>
<dbReference type="AlphaFoldDB" id="A0A6J4PVY3"/>
<evidence type="ECO:0000313" key="1">
    <source>
        <dbReference type="EMBL" id="CAA9421209.1"/>
    </source>
</evidence>
<organism evidence="1">
    <name type="scientific">uncultured Rubrobacteraceae bacterium</name>
    <dbReference type="NCBI Taxonomy" id="349277"/>
    <lineage>
        <taxon>Bacteria</taxon>
        <taxon>Bacillati</taxon>
        <taxon>Actinomycetota</taxon>
        <taxon>Rubrobacteria</taxon>
        <taxon>Rubrobacterales</taxon>
        <taxon>Rubrobacteraceae</taxon>
        <taxon>environmental samples</taxon>
    </lineage>
</organism>
<reference evidence="1" key="1">
    <citation type="submission" date="2020-02" db="EMBL/GenBank/DDBJ databases">
        <authorList>
            <person name="Meier V. D."/>
        </authorList>
    </citation>
    <scope>NUCLEOTIDE SEQUENCE</scope>
    <source>
        <strain evidence="1">AVDCRST_MAG03</strain>
    </source>
</reference>
<name>A0A6J4PVY3_9ACTN</name>
<dbReference type="EMBL" id="CADCUT010000155">
    <property type="protein sequence ID" value="CAA9421209.1"/>
    <property type="molecule type" value="Genomic_DNA"/>
</dbReference>
<gene>
    <name evidence="1" type="ORF">AVDCRST_MAG03-2557</name>
</gene>